<sequence length="158" mass="18845">MKEFMPLFASIATGIVTLTAVWLTQKGNKKVQKDLLELQIKRDEMKEKRNELKETLEIYNRILKVDGESIVIIDNGGALEEFDFNVYQKEVRPIFYEKYHLLHEEVAERVALMDQVIKNCNLFQEVEREDHMELCGNYNRLIRIMRRNIYSFRKEVQS</sequence>
<name>A0A9W5PXF8_BACCE</name>
<keyword evidence="1" id="KW-0175">Coiled coil</keyword>
<accession>A0A9W5PXF8</accession>
<evidence type="ECO:0000256" key="1">
    <source>
        <dbReference type="SAM" id="Coils"/>
    </source>
</evidence>
<dbReference type="Proteomes" id="UP000014023">
    <property type="component" value="Unassembled WGS sequence"/>
</dbReference>
<protein>
    <submittedName>
        <fullName evidence="2">Phage protein</fullName>
    </submittedName>
</protein>
<dbReference type="AlphaFoldDB" id="A0A9W5PXF8"/>
<proteinExistence type="predicted"/>
<comment type="caution">
    <text evidence="2">The sequence shown here is derived from an EMBL/GenBank/DDBJ whole genome shotgun (WGS) entry which is preliminary data.</text>
</comment>
<dbReference type="RefSeq" id="WP_016125287.1">
    <property type="nucleotide sequence ID" value="NZ_KB976257.1"/>
</dbReference>
<feature type="coiled-coil region" evidence="1">
    <location>
        <begin position="28"/>
        <end position="62"/>
    </location>
</feature>
<evidence type="ECO:0000313" key="4">
    <source>
        <dbReference type="Proteomes" id="UP000014023"/>
    </source>
</evidence>
<reference evidence="2 4" key="1">
    <citation type="submission" date="2012-12" db="EMBL/GenBank/DDBJ databases">
        <title>The Genome Sequence of Bacillus cereus VD196.</title>
        <authorList>
            <consortium name="The Broad Institute Genome Sequencing Platform"/>
            <consortium name="The Broad Institute Genome Sequencing Center for Infectious Disease"/>
            <person name="Feldgarden M."/>
            <person name="Van der Auwera G.A."/>
            <person name="Mahillon J."/>
            <person name="Duprez V."/>
            <person name="Timmery S."/>
            <person name="Mattelet C."/>
            <person name="Dierick K."/>
            <person name="Sun M."/>
            <person name="Yu Z."/>
            <person name="Zhu L."/>
            <person name="Hu X."/>
            <person name="Shank E.B."/>
            <person name="Swiecicka I."/>
            <person name="Hansen B.M."/>
            <person name="Andrup L."/>
            <person name="Walker B."/>
            <person name="Young S.K."/>
            <person name="Zeng Q."/>
            <person name="Gargeya S."/>
            <person name="Fitzgerald M."/>
            <person name="Haas B."/>
            <person name="Abouelleil A."/>
            <person name="Alvarado L."/>
            <person name="Arachchi H.M."/>
            <person name="Berlin A.M."/>
            <person name="Chapman S.B."/>
            <person name="Dewar J."/>
            <person name="Goldberg J."/>
            <person name="Griggs A."/>
            <person name="Gujja S."/>
            <person name="Hansen M."/>
            <person name="Howarth C."/>
            <person name="Imamovic A."/>
            <person name="Larimer J."/>
            <person name="McCowan C."/>
            <person name="Murphy C."/>
            <person name="Neiman D."/>
            <person name="Pearson M."/>
            <person name="Priest M."/>
            <person name="Roberts A."/>
            <person name="Saif S."/>
            <person name="Shea T."/>
            <person name="Sisk P."/>
            <person name="Sykes S."/>
            <person name="Wortman J."/>
            <person name="Nusbaum C."/>
            <person name="Birren B."/>
        </authorList>
    </citation>
    <scope>NUCLEOTIDE SEQUENCE [LARGE SCALE GENOMIC DNA]</scope>
    <source>
        <strain evidence="2 4">VD196</strain>
    </source>
</reference>
<evidence type="ECO:0000313" key="2">
    <source>
        <dbReference type="EMBL" id="EOO57088.1"/>
    </source>
</evidence>
<dbReference type="EMBL" id="AHFL01000022">
    <property type="protein sequence ID" value="EOO65832.1"/>
    <property type="molecule type" value="Genomic_DNA"/>
</dbReference>
<dbReference type="EMBL" id="AHFL01000101">
    <property type="protein sequence ID" value="EOO57088.1"/>
    <property type="molecule type" value="Genomic_DNA"/>
</dbReference>
<gene>
    <name evidence="3" type="ORF">IKE_03417</name>
    <name evidence="2" type="ORF">IKE_06443</name>
</gene>
<evidence type="ECO:0000313" key="3">
    <source>
        <dbReference type="EMBL" id="EOO65832.1"/>
    </source>
</evidence>
<organism evidence="2 4">
    <name type="scientific">Bacillus cereus VD196</name>
    <dbReference type="NCBI Taxonomy" id="1053243"/>
    <lineage>
        <taxon>Bacteria</taxon>
        <taxon>Bacillati</taxon>
        <taxon>Bacillota</taxon>
        <taxon>Bacilli</taxon>
        <taxon>Bacillales</taxon>
        <taxon>Bacillaceae</taxon>
        <taxon>Bacillus</taxon>
        <taxon>Bacillus cereus group</taxon>
    </lineage>
</organism>